<organism evidence="1 2">
    <name type="scientific">Botrytis hyacinthi</name>
    <dbReference type="NCBI Taxonomy" id="278943"/>
    <lineage>
        <taxon>Eukaryota</taxon>
        <taxon>Fungi</taxon>
        <taxon>Dikarya</taxon>
        <taxon>Ascomycota</taxon>
        <taxon>Pezizomycotina</taxon>
        <taxon>Leotiomycetes</taxon>
        <taxon>Helotiales</taxon>
        <taxon>Sclerotiniaceae</taxon>
        <taxon>Botrytis</taxon>
    </lineage>
</organism>
<sequence>MIKCEVEIQELVSLGSHTDFAICDDKKQSQATEIKTPNSSFVSPVIHHHLLSKTPQVFTL</sequence>
<gene>
    <name evidence="1" type="ORF">BHYA_0172g00160</name>
</gene>
<protein>
    <submittedName>
        <fullName evidence="1">Uncharacterized protein</fullName>
    </submittedName>
</protein>
<accession>A0A4Z1GML0</accession>
<dbReference type="EMBL" id="PQXK01000172">
    <property type="protein sequence ID" value="TGO35053.1"/>
    <property type="molecule type" value="Genomic_DNA"/>
</dbReference>
<evidence type="ECO:0000313" key="1">
    <source>
        <dbReference type="EMBL" id="TGO35053.1"/>
    </source>
</evidence>
<reference evidence="1 2" key="1">
    <citation type="submission" date="2017-12" db="EMBL/GenBank/DDBJ databases">
        <title>Comparative genomics of Botrytis spp.</title>
        <authorList>
            <person name="Valero-Jimenez C.A."/>
            <person name="Tapia P."/>
            <person name="Veloso J."/>
            <person name="Silva-Moreno E."/>
            <person name="Staats M."/>
            <person name="Valdes J.H."/>
            <person name="Van Kan J.A.L."/>
        </authorList>
    </citation>
    <scope>NUCLEOTIDE SEQUENCE [LARGE SCALE GENOMIC DNA]</scope>
    <source>
        <strain evidence="1 2">Bh0001</strain>
    </source>
</reference>
<evidence type="ECO:0000313" key="2">
    <source>
        <dbReference type="Proteomes" id="UP000297814"/>
    </source>
</evidence>
<name>A0A4Z1GML0_9HELO</name>
<comment type="caution">
    <text evidence="1">The sequence shown here is derived from an EMBL/GenBank/DDBJ whole genome shotgun (WGS) entry which is preliminary data.</text>
</comment>
<proteinExistence type="predicted"/>
<dbReference type="Proteomes" id="UP000297814">
    <property type="component" value="Unassembled WGS sequence"/>
</dbReference>
<keyword evidence="2" id="KW-1185">Reference proteome</keyword>
<dbReference type="AlphaFoldDB" id="A0A4Z1GML0"/>